<name>A0A284R1S2_ARMOS</name>
<dbReference type="Proteomes" id="UP000219338">
    <property type="component" value="Unassembled WGS sequence"/>
</dbReference>
<evidence type="ECO:0000313" key="2">
    <source>
        <dbReference type="Proteomes" id="UP000219338"/>
    </source>
</evidence>
<proteinExistence type="predicted"/>
<accession>A0A284R1S2</accession>
<keyword evidence="2" id="KW-1185">Reference proteome</keyword>
<reference evidence="2" key="1">
    <citation type="journal article" date="2017" name="Nat. Ecol. Evol.">
        <title>Genome expansion and lineage-specific genetic innovations in the forest pathogenic fungi Armillaria.</title>
        <authorList>
            <person name="Sipos G."/>
            <person name="Prasanna A.N."/>
            <person name="Walter M.C."/>
            <person name="O'Connor E."/>
            <person name="Balint B."/>
            <person name="Krizsan K."/>
            <person name="Kiss B."/>
            <person name="Hess J."/>
            <person name="Varga T."/>
            <person name="Slot J."/>
            <person name="Riley R."/>
            <person name="Boka B."/>
            <person name="Rigling D."/>
            <person name="Barry K."/>
            <person name="Lee J."/>
            <person name="Mihaltcheva S."/>
            <person name="LaButti K."/>
            <person name="Lipzen A."/>
            <person name="Waldron R."/>
            <person name="Moloney N.M."/>
            <person name="Sperisen C."/>
            <person name="Kredics L."/>
            <person name="Vagvoelgyi C."/>
            <person name="Patrignani A."/>
            <person name="Fitzpatrick D."/>
            <person name="Nagy I."/>
            <person name="Doyle S."/>
            <person name="Anderson J.B."/>
            <person name="Grigoriev I.V."/>
            <person name="Gueldener U."/>
            <person name="Muensterkoetter M."/>
            <person name="Nagy L.G."/>
        </authorList>
    </citation>
    <scope>NUCLEOTIDE SEQUENCE [LARGE SCALE GENOMIC DNA]</scope>
    <source>
        <strain evidence="2">C18/9</strain>
    </source>
</reference>
<organism evidence="1 2">
    <name type="scientific">Armillaria ostoyae</name>
    <name type="common">Armillaria root rot fungus</name>
    <dbReference type="NCBI Taxonomy" id="47428"/>
    <lineage>
        <taxon>Eukaryota</taxon>
        <taxon>Fungi</taxon>
        <taxon>Dikarya</taxon>
        <taxon>Basidiomycota</taxon>
        <taxon>Agaricomycotina</taxon>
        <taxon>Agaricomycetes</taxon>
        <taxon>Agaricomycetidae</taxon>
        <taxon>Agaricales</taxon>
        <taxon>Marasmiineae</taxon>
        <taxon>Physalacriaceae</taxon>
        <taxon>Armillaria</taxon>
    </lineage>
</organism>
<protein>
    <submittedName>
        <fullName evidence="1">Uncharacterized protein</fullName>
    </submittedName>
</protein>
<sequence>MTRSLIPDLRNAVHLVESVHVSSHTVIPDLVRRRVGPNTYPDAFRLLDNDPCRYVQSPIVGTFTFRPDRKARAARIVLPYV</sequence>
<dbReference type="AlphaFoldDB" id="A0A284R1S2"/>
<evidence type="ECO:0000313" key="1">
    <source>
        <dbReference type="EMBL" id="SJL02673.1"/>
    </source>
</evidence>
<gene>
    <name evidence="1" type="ORF">ARMOST_06007</name>
</gene>
<dbReference type="EMBL" id="FUEG01000003">
    <property type="protein sequence ID" value="SJL02673.1"/>
    <property type="molecule type" value="Genomic_DNA"/>
</dbReference>